<keyword evidence="2" id="KW-1185">Reference proteome</keyword>
<evidence type="ECO:0000313" key="1">
    <source>
        <dbReference type="EMBL" id="KAJ8385989.1"/>
    </source>
</evidence>
<comment type="caution">
    <text evidence="1">The sequence shown here is derived from an EMBL/GenBank/DDBJ whole genome shotgun (WGS) entry which is preliminary data.</text>
</comment>
<evidence type="ECO:0000313" key="2">
    <source>
        <dbReference type="Proteomes" id="UP001221898"/>
    </source>
</evidence>
<protein>
    <submittedName>
        <fullName evidence="1">Uncharacterized protein</fullName>
    </submittedName>
</protein>
<proteinExistence type="predicted"/>
<dbReference type="EMBL" id="JAINUG010000237">
    <property type="protein sequence ID" value="KAJ8385989.1"/>
    <property type="molecule type" value="Genomic_DNA"/>
</dbReference>
<name>A0AAD7RKS7_9TELE</name>
<reference evidence="1" key="1">
    <citation type="journal article" date="2023" name="Science">
        <title>Genome structures resolve the early diversification of teleost fishes.</title>
        <authorList>
            <person name="Parey E."/>
            <person name="Louis A."/>
            <person name="Montfort J."/>
            <person name="Bouchez O."/>
            <person name="Roques C."/>
            <person name="Iampietro C."/>
            <person name="Lluch J."/>
            <person name="Castinel A."/>
            <person name="Donnadieu C."/>
            <person name="Desvignes T."/>
            <person name="Floi Bucao C."/>
            <person name="Jouanno E."/>
            <person name="Wen M."/>
            <person name="Mejri S."/>
            <person name="Dirks R."/>
            <person name="Jansen H."/>
            <person name="Henkel C."/>
            <person name="Chen W.J."/>
            <person name="Zahm M."/>
            <person name="Cabau C."/>
            <person name="Klopp C."/>
            <person name="Thompson A.W."/>
            <person name="Robinson-Rechavi M."/>
            <person name="Braasch I."/>
            <person name="Lecointre G."/>
            <person name="Bobe J."/>
            <person name="Postlethwait J.H."/>
            <person name="Berthelot C."/>
            <person name="Roest Crollius H."/>
            <person name="Guiguen Y."/>
        </authorList>
    </citation>
    <scope>NUCLEOTIDE SEQUENCE</scope>
    <source>
        <strain evidence="1">NC1722</strain>
    </source>
</reference>
<dbReference type="AlphaFoldDB" id="A0AAD7RKS7"/>
<accession>A0AAD7RKS7</accession>
<gene>
    <name evidence="1" type="ORF">AAFF_G00178100</name>
</gene>
<organism evidence="1 2">
    <name type="scientific">Aldrovandia affinis</name>
    <dbReference type="NCBI Taxonomy" id="143900"/>
    <lineage>
        <taxon>Eukaryota</taxon>
        <taxon>Metazoa</taxon>
        <taxon>Chordata</taxon>
        <taxon>Craniata</taxon>
        <taxon>Vertebrata</taxon>
        <taxon>Euteleostomi</taxon>
        <taxon>Actinopterygii</taxon>
        <taxon>Neopterygii</taxon>
        <taxon>Teleostei</taxon>
        <taxon>Notacanthiformes</taxon>
        <taxon>Halosauridae</taxon>
        <taxon>Aldrovandia</taxon>
    </lineage>
</organism>
<sequence length="86" mass="9816">MRTLIPLQTAVWFGWDGVQGWDELGQVKGGRKCNGPAPTTGVLYRNGPLRPQCLQLKVKRVARDDRKFYLGAHGTHERREQLIILF</sequence>
<dbReference type="Proteomes" id="UP001221898">
    <property type="component" value="Unassembled WGS sequence"/>
</dbReference>